<evidence type="ECO:0000313" key="3">
    <source>
        <dbReference type="Proteomes" id="UP000224567"/>
    </source>
</evidence>
<keyword evidence="3" id="KW-1185">Reference proteome</keyword>
<dbReference type="PANTHER" id="PTHR21043">
    <property type="entry name" value="IOJAP SUPERFAMILY ORTHOLOG"/>
    <property type="match status" value="1"/>
</dbReference>
<dbReference type="PANTHER" id="PTHR21043:SF0">
    <property type="entry name" value="MITOCHONDRIAL ASSEMBLY OF RIBOSOMAL LARGE SUBUNIT PROTEIN 1"/>
    <property type="match status" value="1"/>
</dbReference>
<dbReference type="Proteomes" id="UP000224567">
    <property type="component" value="Unassembled WGS sequence"/>
</dbReference>
<evidence type="ECO:0000313" key="2">
    <source>
        <dbReference type="EMBL" id="PHT43566.1"/>
    </source>
</evidence>
<sequence>MWSVVRSRSFSCSAATQQWKLRFSMLNRSLSSSSSEGIREGELLQLEEVETILRDVKADNVKVIPIPKHCHFADFMVVATGRSAWHVRNIAQALIYKAGSSKWGGMFAEKEKTSKAEGRGITVLAILLHCMSHVSASDAMLEARTGLHFREKGKERMPLSNFLCFNLKGRKASDASSFFSNLCIFLVISNGYWNPYFDDCSQEKVPITVIFSFKNNYNSHLKVEQQSTKNEVKQKQKGSKRMLLPSVEGQEGGNWIVIDSGKLVIHAFDEKVRAYYNLEKLWSKDASNQDHDLVRGQVVKKGTKDTILIQDVFTSRNTQRDKGTLQEPLPDGRHSIKGIIPIGRIGKLPCNNAIQDK</sequence>
<accession>A0A2G2WE72</accession>
<name>A0A2G2WE72_CAPBA</name>
<dbReference type="AlphaFoldDB" id="A0A2G2WE72"/>
<dbReference type="GO" id="GO:0090071">
    <property type="term" value="P:negative regulation of ribosome biogenesis"/>
    <property type="evidence" value="ECO:0007669"/>
    <property type="project" value="TreeGrafter"/>
</dbReference>
<dbReference type="STRING" id="33114.A0A2G2WE72"/>
<dbReference type="Pfam" id="PF02410">
    <property type="entry name" value="RsfS"/>
    <property type="match status" value="2"/>
</dbReference>
<proteinExistence type="inferred from homology"/>
<dbReference type="InterPro" id="IPR004394">
    <property type="entry name" value="Iojap/RsfS/C7orf30"/>
</dbReference>
<reference evidence="3" key="2">
    <citation type="journal article" date="2017" name="J. Anim. Genet.">
        <title>Multiple reference genome sequences of hot pepper reveal the massive evolution of plant disease resistance genes by retroduplication.</title>
        <authorList>
            <person name="Kim S."/>
            <person name="Park J."/>
            <person name="Yeom S.-I."/>
            <person name="Kim Y.-M."/>
            <person name="Seo E."/>
            <person name="Kim K.-T."/>
            <person name="Kim M.-S."/>
            <person name="Lee J.M."/>
            <person name="Cheong K."/>
            <person name="Shin H.-S."/>
            <person name="Kim S.-B."/>
            <person name="Han K."/>
            <person name="Lee J."/>
            <person name="Park M."/>
            <person name="Lee H.-A."/>
            <person name="Lee H.-Y."/>
            <person name="Lee Y."/>
            <person name="Oh S."/>
            <person name="Lee J.H."/>
            <person name="Choi E."/>
            <person name="Choi E."/>
            <person name="Lee S.E."/>
            <person name="Jeon J."/>
            <person name="Kim H."/>
            <person name="Choi G."/>
            <person name="Song H."/>
            <person name="Lee J."/>
            <person name="Lee S.-C."/>
            <person name="Kwon J.-K."/>
            <person name="Lee H.-Y."/>
            <person name="Koo N."/>
            <person name="Hong Y."/>
            <person name="Kim R.W."/>
            <person name="Kang W.-H."/>
            <person name="Huh J.H."/>
            <person name="Kang B.-C."/>
            <person name="Yang T.-J."/>
            <person name="Lee Y.-H."/>
            <person name="Bennetzen J.L."/>
            <person name="Choi D."/>
        </authorList>
    </citation>
    <scope>NUCLEOTIDE SEQUENCE [LARGE SCALE GENOMIC DNA]</scope>
    <source>
        <strain evidence="3">cv. PBC81</strain>
    </source>
</reference>
<protein>
    <submittedName>
        <fullName evidence="2">Protein Iojap-related, mitochondrial</fullName>
    </submittedName>
</protein>
<comment type="similarity">
    <text evidence="1">Belongs to the Iojap/RsfS family.</text>
</comment>
<dbReference type="InterPro" id="IPR043519">
    <property type="entry name" value="NT_sf"/>
</dbReference>
<dbReference type="GO" id="GO:0043023">
    <property type="term" value="F:ribosomal large subunit binding"/>
    <property type="evidence" value="ECO:0007669"/>
    <property type="project" value="TreeGrafter"/>
</dbReference>
<comment type="caution">
    <text evidence="2">The sequence shown here is derived from an EMBL/GenBank/DDBJ whole genome shotgun (WGS) entry which is preliminary data.</text>
</comment>
<dbReference type="EMBL" id="MLFT02000007">
    <property type="protein sequence ID" value="PHT43566.1"/>
    <property type="molecule type" value="Genomic_DNA"/>
</dbReference>
<dbReference type="Gene3D" id="3.30.460.10">
    <property type="entry name" value="Beta Polymerase, domain 2"/>
    <property type="match status" value="2"/>
</dbReference>
<dbReference type="SUPFAM" id="SSF81301">
    <property type="entry name" value="Nucleotidyltransferase"/>
    <property type="match status" value="2"/>
</dbReference>
<organism evidence="2 3">
    <name type="scientific">Capsicum baccatum</name>
    <name type="common">Peruvian pepper</name>
    <dbReference type="NCBI Taxonomy" id="33114"/>
    <lineage>
        <taxon>Eukaryota</taxon>
        <taxon>Viridiplantae</taxon>
        <taxon>Streptophyta</taxon>
        <taxon>Embryophyta</taxon>
        <taxon>Tracheophyta</taxon>
        <taxon>Spermatophyta</taxon>
        <taxon>Magnoliopsida</taxon>
        <taxon>eudicotyledons</taxon>
        <taxon>Gunneridae</taxon>
        <taxon>Pentapetalae</taxon>
        <taxon>asterids</taxon>
        <taxon>lamiids</taxon>
        <taxon>Solanales</taxon>
        <taxon>Solanaceae</taxon>
        <taxon>Solanoideae</taxon>
        <taxon>Capsiceae</taxon>
        <taxon>Capsicum</taxon>
    </lineage>
</organism>
<reference evidence="2 3" key="1">
    <citation type="journal article" date="2017" name="Genome Biol.">
        <title>New reference genome sequences of hot pepper reveal the massive evolution of plant disease-resistance genes by retroduplication.</title>
        <authorList>
            <person name="Kim S."/>
            <person name="Park J."/>
            <person name="Yeom S.I."/>
            <person name="Kim Y.M."/>
            <person name="Seo E."/>
            <person name="Kim K.T."/>
            <person name="Kim M.S."/>
            <person name="Lee J.M."/>
            <person name="Cheong K."/>
            <person name="Shin H.S."/>
            <person name="Kim S.B."/>
            <person name="Han K."/>
            <person name="Lee J."/>
            <person name="Park M."/>
            <person name="Lee H.A."/>
            <person name="Lee H.Y."/>
            <person name="Lee Y."/>
            <person name="Oh S."/>
            <person name="Lee J.H."/>
            <person name="Choi E."/>
            <person name="Choi E."/>
            <person name="Lee S.E."/>
            <person name="Jeon J."/>
            <person name="Kim H."/>
            <person name="Choi G."/>
            <person name="Song H."/>
            <person name="Lee J."/>
            <person name="Lee S.C."/>
            <person name="Kwon J.K."/>
            <person name="Lee H.Y."/>
            <person name="Koo N."/>
            <person name="Hong Y."/>
            <person name="Kim R.W."/>
            <person name="Kang W.H."/>
            <person name="Huh J.H."/>
            <person name="Kang B.C."/>
            <person name="Yang T.J."/>
            <person name="Lee Y.H."/>
            <person name="Bennetzen J.L."/>
            <person name="Choi D."/>
        </authorList>
    </citation>
    <scope>NUCLEOTIDE SEQUENCE [LARGE SCALE GENOMIC DNA]</scope>
    <source>
        <strain evidence="3">cv. PBC81</strain>
    </source>
</reference>
<dbReference type="GO" id="GO:0017148">
    <property type="term" value="P:negative regulation of translation"/>
    <property type="evidence" value="ECO:0007669"/>
    <property type="project" value="TreeGrafter"/>
</dbReference>
<evidence type="ECO:0000256" key="1">
    <source>
        <dbReference type="ARBA" id="ARBA00010574"/>
    </source>
</evidence>
<gene>
    <name evidence="2" type="ORF">CQW23_17591</name>
</gene>
<dbReference type="OrthoDB" id="21330at2759"/>